<dbReference type="PANTHER" id="PTHR35869">
    <property type="entry name" value="OUTER-MEMBRANE LIPOPROTEIN CARRIER PROTEIN"/>
    <property type="match status" value="1"/>
</dbReference>
<dbReference type="InterPro" id="IPR029046">
    <property type="entry name" value="LolA/LolB/LppX"/>
</dbReference>
<keyword evidence="4" id="KW-1185">Reference proteome</keyword>
<dbReference type="PANTHER" id="PTHR35869:SF1">
    <property type="entry name" value="OUTER-MEMBRANE LIPOPROTEIN CARRIER PROTEIN"/>
    <property type="match status" value="1"/>
</dbReference>
<dbReference type="CDD" id="cd16325">
    <property type="entry name" value="LolA"/>
    <property type="match status" value="1"/>
</dbReference>
<feature type="signal peptide" evidence="2">
    <location>
        <begin position="1"/>
        <end position="22"/>
    </location>
</feature>
<gene>
    <name evidence="3" type="primary">lolA</name>
    <name evidence="3" type="ORF">Dpo_7c00450</name>
</gene>
<comment type="caution">
    <text evidence="3">The sequence shown here is derived from an EMBL/GenBank/DDBJ whole genome shotgun (WGS) entry which is preliminary data.</text>
</comment>
<evidence type="ECO:0000313" key="3">
    <source>
        <dbReference type="EMBL" id="EMS78575.1"/>
    </source>
</evidence>
<dbReference type="SUPFAM" id="SSF89392">
    <property type="entry name" value="Prokaryotic lipoproteins and lipoprotein localization factors"/>
    <property type="match status" value="1"/>
</dbReference>
<proteinExistence type="predicted"/>
<protein>
    <submittedName>
        <fullName evidence="3">Outer membrane lipoprotein carrier protein LolA</fullName>
    </submittedName>
</protein>
<keyword evidence="1 2" id="KW-0732">Signal</keyword>
<dbReference type="AlphaFoldDB" id="S0FV37"/>
<keyword evidence="3" id="KW-0449">Lipoprotein</keyword>
<name>S0FV37_9BACT</name>
<dbReference type="Pfam" id="PF03548">
    <property type="entry name" value="LolA"/>
    <property type="match status" value="1"/>
</dbReference>
<accession>S0FV37</accession>
<sequence length="216" mass="24499">MKLFRIFFIVLLSFGWIHGAAASDNRPLAQTVLDGLENQYAGRSFFAEFKQTSILTALDISETASGKAWFSHPGKMKWQYLAPERHDIITNGQTLWIFRPDENQVMIGDAAPFFASGAGGAFLSDISKIRDNFSVSVTETTDQWVELQLDAPPENTEIQSIRIQVNRTDFQIQTVTTVNTAKDITRFELSDIQFQDMPDHWFEFEIPSGTHIIDMN</sequence>
<dbReference type="Gene3D" id="2.50.20.10">
    <property type="entry name" value="Lipoprotein localisation LolA/LolB/LppX"/>
    <property type="match status" value="1"/>
</dbReference>
<organism evidence="3 4">
    <name type="scientific">Desulfotignum phosphitoxidans DSM 13687</name>
    <dbReference type="NCBI Taxonomy" id="1286635"/>
    <lineage>
        <taxon>Bacteria</taxon>
        <taxon>Pseudomonadati</taxon>
        <taxon>Thermodesulfobacteriota</taxon>
        <taxon>Desulfobacteria</taxon>
        <taxon>Desulfobacterales</taxon>
        <taxon>Desulfobacteraceae</taxon>
        <taxon>Desulfotignum</taxon>
    </lineage>
</organism>
<evidence type="ECO:0000313" key="4">
    <source>
        <dbReference type="Proteomes" id="UP000014216"/>
    </source>
</evidence>
<dbReference type="EMBL" id="APJX01000007">
    <property type="protein sequence ID" value="EMS78575.1"/>
    <property type="molecule type" value="Genomic_DNA"/>
</dbReference>
<evidence type="ECO:0000256" key="2">
    <source>
        <dbReference type="SAM" id="SignalP"/>
    </source>
</evidence>
<dbReference type="Proteomes" id="UP000014216">
    <property type="component" value="Unassembled WGS sequence"/>
</dbReference>
<dbReference type="RefSeq" id="WP_006967020.1">
    <property type="nucleotide sequence ID" value="NZ_APJX01000007.1"/>
</dbReference>
<feature type="chain" id="PRO_5004487154" evidence="2">
    <location>
        <begin position="23"/>
        <end position="216"/>
    </location>
</feature>
<evidence type="ECO:0000256" key="1">
    <source>
        <dbReference type="ARBA" id="ARBA00022729"/>
    </source>
</evidence>
<reference evidence="3 4" key="1">
    <citation type="journal article" date="2013" name="Genome Announc.">
        <title>Draft Genome Sequence of Desulfotignum phosphitoxidans DSM 13687 Strain FiPS-3.</title>
        <authorList>
            <person name="Poehlein A."/>
            <person name="Daniel R."/>
            <person name="Simeonova D.D."/>
        </authorList>
    </citation>
    <scope>NUCLEOTIDE SEQUENCE [LARGE SCALE GENOMIC DNA]</scope>
    <source>
        <strain evidence="3 4">DSM 13687</strain>
    </source>
</reference>
<dbReference type="OrthoDB" id="9785727at2"/>
<dbReference type="InterPro" id="IPR004564">
    <property type="entry name" value="OM_lipoprot_carrier_LolA-like"/>
</dbReference>